<evidence type="ECO:0000256" key="1">
    <source>
        <dbReference type="ARBA" id="ARBA00010562"/>
    </source>
</evidence>
<dbReference type="GO" id="GO:0006351">
    <property type="term" value="P:DNA-templated transcription"/>
    <property type="evidence" value="ECO:0007669"/>
    <property type="project" value="TreeGrafter"/>
</dbReference>
<dbReference type="Pfam" id="PF04221">
    <property type="entry name" value="RelB"/>
    <property type="match status" value="1"/>
</dbReference>
<dbReference type="GO" id="GO:0006355">
    <property type="term" value="P:regulation of DNA-templated transcription"/>
    <property type="evidence" value="ECO:0007669"/>
    <property type="project" value="InterPro"/>
</dbReference>
<dbReference type="InterPro" id="IPR013321">
    <property type="entry name" value="Arc_rbn_hlx_hlx"/>
</dbReference>
<dbReference type="NCBIfam" id="TIGR02384">
    <property type="entry name" value="RelB_DinJ"/>
    <property type="match status" value="1"/>
</dbReference>
<dbReference type="Proteomes" id="UP000469325">
    <property type="component" value="Unassembled WGS sequence"/>
</dbReference>
<dbReference type="InterPro" id="IPR007337">
    <property type="entry name" value="RelB/DinJ"/>
</dbReference>
<comment type="caution">
    <text evidence="3">The sequence shown here is derived from an EMBL/GenBank/DDBJ whole genome shotgun (WGS) entry which is preliminary data.</text>
</comment>
<evidence type="ECO:0000256" key="2">
    <source>
        <dbReference type="ARBA" id="ARBA00022649"/>
    </source>
</evidence>
<dbReference type="RefSeq" id="WP_154435578.1">
    <property type="nucleotide sequence ID" value="NZ_VUNC01000005.1"/>
</dbReference>
<sequence length="68" mass="7362">MQKSATLNLRVDPEVKQSAESVLSQLGLSMSTAVDMFLRQVSLTGGIPFRVALPEAPRSVDVDAMTDR</sequence>
<dbReference type="PANTHER" id="PTHR38781:SF1">
    <property type="entry name" value="ANTITOXIN DINJ-RELATED"/>
    <property type="match status" value="1"/>
</dbReference>
<gene>
    <name evidence="3" type="ORF">FYJ68_07480</name>
</gene>
<dbReference type="Gene3D" id="1.10.1220.10">
    <property type="entry name" value="Met repressor-like"/>
    <property type="match status" value="1"/>
</dbReference>
<keyword evidence="4" id="KW-1185">Reference proteome</keyword>
<accession>A0A6N7XC74</accession>
<comment type="similarity">
    <text evidence="1">Belongs to the RelB/DinJ antitoxin family.</text>
</comment>
<reference evidence="3 4" key="1">
    <citation type="submission" date="2019-08" db="EMBL/GenBank/DDBJ databases">
        <title>In-depth cultivation of the pig gut microbiome towards novel bacterial diversity and tailored functional studies.</title>
        <authorList>
            <person name="Wylensek D."/>
            <person name="Hitch T.C.A."/>
            <person name="Clavel T."/>
        </authorList>
    </citation>
    <scope>NUCLEOTIDE SEQUENCE [LARGE SCALE GENOMIC DNA]</scope>
    <source>
        <strain evidence="3 4">CA-Schmier-601-WT-1</strain>
    </source>
</reference>
<keyword evidence="2" id="KW-1277">Toxin-antitoxin system</keyword>
<dbReference type="AlphaFoldDB" id="A0A6N7XC74"/>
<protein>
    <submittedName>
        <fullName evidence="3">Type II toxin-antitoxin system RelB/DinJ family antitoxin</fullName>
    </submittedName>
</protein>
<organism evidence="3 4">
    <name type="scientific">Olsenella porci</name>
    <dbReference type="NCBI Taxonomy" id="2652279"/>
    <lineage>
        <taxon>Bacteria</taxon>
        <taxon>Bacillati</taxon>
        <taxon>Actinomycetota</taxon>
        <taxon>Coriobacteriia</taxon>
        <taxon>Coriobacteriales</taxon>
        <taxon>Atopobiaceae</taxon>
        <taxon>Olsenella</taxon>
    </lineage>
</organism>
<evidence type="ECO:0000313" key="4">
    <source>
        <dbReference type="Proteomes" id="UP000469325"/>
    </source>
</evidence>
<dbReference type="EMBL" id="VUNC01000005">
    <property type="protein sequence ID" value="MST72947.1"/>
    <property type="molecule type" value="Genomic_DNA"/>
</dbReference>
<dbReference type="PANTHER" id="PTHR38781">
    <property type="entry name" value="ANTITOXIN DINJ-RELATED"/>
    <property type="match status" value="1"/>
</dbReference>
<proteinExistence type="inferred from homology"/>
<evidence type="ECO:0000313" key="3">
    <source>
        <dbReference type="EMBL" id="MST72947.1"/>
    </source>
</evidence>
<name>A0A6N7XC74_9ACTN</name>